<protein>
    <submittedName>
        <fullName evidence="1">Uncharacterized protein</fullName>
    </submittedName>
</protein>
<gene>
    <name evidence="1" type="ORF">MLD38_040066</name>
</gene>
<dbReference type="EMBL" id="CM042891">
    <property type="protein sequence ID" value="KAI4304578.1"/>
    <property type="molecule type" value="Genomic_DNA"/>
</dbReference>
<organism evidence="1 2">
    <name type="scientific">Melastoma candidum</name>
    <dbReference type="NCBI Taxonomy" id="119954"/>
    <lineage>
        <taxon>Eukaryota</taxon>
        <taxon>Viridiplantae</taxon>
        <taxon>Streptophyta</taxon>
        <taxon>Embryophyta</taxon>
        <taxon>Tracheophyta</taxon>
        <taxon>Spermatophyta</taxon>
        <taxon>Magnoliopsida</taxon>
        <taxon>eudicotyledons</taxon>
        <taxon>Gunneridae</taxon>
        <taxon>Pentapetalae</taxon>
        <taxon>rosids</taxon>
        <taxon>malvids</taxon>
        <taxon>Myrtales</taxon>
        <taxon>Melastomataceae</taxon>
        <taxon>Melastomatoideae</taxon>
        <taxon>Melastomateae</taxon>
        <taxon>Melastoma</taxon>
    </lineage>
</organism>
<keyword evidence="2" id="KW-1185">Reference proteome</keyword>
<evidence type="ECO:0000313" key="1">
    <source>
        <dbReference type="EMBL" id="KAI4304578.1"/>
    </source>
</evidence>
<proteinExistence type="predicted"/>
<evidence type="ECO:0000313" key="2">
    <source>
        <dbReference type="Proteomes" id="UP001057402"/>
    </source>
</evidence>
<name>A0ACB9L4V0_9MYRT</name>
<dbReference type="Proteomes" id="UP001057402">
    <property type="component" value="Chromosome 12"/>
</dbReference>
<sequence>MEDLRLIERTVLFPKTKNTKPRRLFLSNIDLSLLGHHEHVCFFHTPPNGMTFQRVREILHDSLETLLVPYDFLAGRLVPSADDVGRLEIECDGSGIVVVVARTDCRLSELGELCELKPEFKRLTAFLHDEGEELKDLGDLPLLRFQLTQFGCGSIALAMLLNHCTVDGVAIHDFLTNFAAVTRGDDLVVVPNSDRTIFRARNPLQISYPHYEHSKTDEGEDPFVGRTFKLPRSTRQAHSVYLSPKRIESLKRSALTTKKIANCSVFQVVAARIWKARAIGLKIPNERYSNMLFPTDTRKRVVPEVPKGFAGNAILPGYARARVVDLLAADDGELVRQVQEGIGRLTDEYIRSCIDWLEVNKGVHWGRDSFSVVALWRLGLDEDEFAWGRPICSVPVELRPWMVAISPGPRDGGGINVCVEMNEEQIPGFRRLMLED</sequence>
<comment type="caution">
    <text evidence="1">The sequence shown here is derived from an EMBL/GenBank/DDBJ whole genome shotgun (WGS) entry which is preliminary data.</text>
</comment>
<reference evidence="2" key="1">
    <citation type="journal article" date="2023" name="Front. Plant Sci.">
        <title>Chromosomal-level genome assembly of Melastoma candidum provides insights into trichome evolution.</title>
        <authorList>
            <person name="Zhong Y."/>
            <person name="Wu W."/>
            <person name="Sun C."/>
            <person name="Zou P."/>
            <person name="Liu Y."/>
            <person name="Dai S."/>
            <person name="Zhou R."/>
        </authorList>
    </citation>
    <scope>NUCLEOTIDE SEQUENCE [LARGE SCALE GENOMIC DNA]</scope>
</reference>
<accession>A0ACB9L4V0</accession>